<feature type="compositionally biased region" description="Pro residues" evidence="2">
    <location>
        <begin position="459"/>
        <end position="468"/>
    </location>
</feature>
<evidence type="ECO:0000313" key="4">
    <source>
        <dbReference type="Proteomes" id="UP001595891"/>
    </source>
</evidence>
<feature type="region of interest" description="Disordered" evidence="2">
    <location>
        <begin position="590"/>
        <end position="609"/>
    </location>
</feature>
<feature type="compositionally biased region" description="Low complexity" evidence="2">
    <location>
        <begin position="241"/>
        <end position="250"/>
    </location>
</feature>
<dbReference type="Gene3D" id="2.40.40.10">
    <property type="entry name" value="RlpA-like domain"/>
    <property type="match status" value="1"/>
</dbReference>
<evidence type="ECO:0000256" key="2">
    <source>
        <dbReference type="SAM" id="MobiDB-lite"/>
    </source>
</evidence>
<feature type="region of interest" description="Disordered" evidence="2">
    <location>
        <begin position="239"/>
        <end position="583"/>
    </location>
</feature>
<dbReference type="SUPFAM" id="SSF49590">
    <property type="entry name" value="PHL pollen allergen"/>
    <property type="match status" value="1"/>
</dbReference>
<gene>
    <name evidence="3" type="ORF">ACFO8L_34120</name>
</gene>
<feature type="compositionally biased region" description="Pro residues" evidence="2">
    <location>
        <begin position="251"/>
        <end position="260"/>
    </location>
</feature>
<keyword evidence="1" id="KW-0732">Signal</keyword>
<proteinExistence type="predicted"/>
<dbReference type="Gene3D" id="2.60.40.760">
    <property type="entry name" value="Expansin, cellulose-binding-like domain"/>
    <property type="match status" value="1"/>
</dbReference>
<reference evidence="4" key="1">
    <citation type="journal article" date="2019" name="Int. J. Syst. Evol. Microbiol.">
        <title>The Global Catalogue of Microorganisms (GCM) 10K type strain sequencing project: providing services to taxonomists for standard genome sequencing and annotation.</title>
        <authorList>
            <consortium name="The Broad Institute Genomics Platform"/>
            <consortium name="The Broad Institute Genome Sequencing Center for Infectious Disease"/>
            <person name="Wu L."/>
            <person name="Ma J."/>
        </authorList>
    </citation>
    <scope>NUCLEOTIDE SEQUENCE [LARGE SCALE GENOMIC DNA]</scope>
    <source>
        <strain evidence="4">CCUG 49560</strain>
    </source>
</reference>
<dbReference type="PANTHER" id="PTHR31836">
    <property type="match status" value="1"/>
</dbReference>
<feature type="compositionally biased region" description="Polar residues" evidence="2">
    <location>
        <begin position="532"/>
        <end position="571"/>
    </location>
</feature>
<dbReference type="SUPFAM" id="SSF50685">
    <property type="entry name" value="Barwin-like endoglucanases"/>
    <property type="match status" value="1"/>
</dbReference>
<feature type="compositionally biased region" description="Low complexity" evidence="2">
    <location>
        <begin position="377"/>
        <end position="394"/>
    </location>
</feature>
<dbReference type="CDD" id="cd22272">
    <property type="entry name" value="DPBB_EXLX1-like"/>
    <property type="match status" value="1"/>
</dbReference>
<evidence type="ECO:0000256" key="1">
    <source>
        <dbReference type="ARBA" id="ARBA00022729"/>
    </source>
</evidence>
<dbReference type="PANTHER" id="PTHR31836:SF21">
    <property type="entry name" value="EXPANSIN-LIKE PROTEIN 7"/>
    <property type="match status" value="1"/>
</dbReference>
<dbReference type="RefSeq" id="WP_380708330.1">
    <property type="nucleotide sequence ID" value="NZ_JBHSFN010000029.1"/>
</dbReference>
<dbReference type="InterPro" id="IPR051477">
    <property type="entry name" value="Expansin_CellWall"/>
</dbReference>
<feature type="compositionally biased region" description="Polar residues" evidence="2">
    <location>
        <begin position="493"/>
        <end position="502"/>
    </location>
</feature>
<keyword evidence="4" id="KW-1185">Reference proteome</keyword>
<dbReference type="InterPro" id="IPR036908">
    <property type="entry name" value="RlpA-like_sf"/>
</dbReference>
<name>A0ABV9EPW9_9ACTN</name>
<dbReference type="EMBL" id="JBHSFN010000029">
    <property type="protein sequence ID" value="MFC4591173.1"/>
    <property type="molecule type" value="Genomic_DNA"/>
</dbReference>
<evidence type="ECO:0000313" key="3">
    <source>
        <dbReference type="EMBL" id="MFC4591173.1"/>
    </source>
</evidence>
<dbReference type="InterPro" id="IPR036749">
    <property type="entry name" value="Expansin_CBD_sf"/>
</dbReference>
<dbReference type="NCBIfam" id="NF041144">
    <property type="entry name" value="expansin_EXLX1"/>
    <property type="match status" value="1"/>
</dbReference>
<dbReference type="Proteomes" id="UP001595891">
    <property type="component" value="Unassembled WGS sequence"/>
</dbReference>
<feature type="compositionally biased region" description="Low complexity" evidence="2">
    <location>
        <begin position="507"/>
        <end position="521"/>
    </location>
</feature>
<sequence>MGADRRCRGGPPVWHRLGWALSLAGALTLVALGAQAGRNGACADGATGRAGLIPGGALGDDCSLPDALAGDLVAAVSPEEYAGSAACGAYLDVTGPQGTARVQVVDECMSCAPGELDLSRSAFARIASAGQRVVRVGYLTVRNPEVGRTVAFRVKKGSSARWLAIQVLDHGNPLRRVEVRDGGRWRALSRDPDNYWVAAHGAGAGPWAVRVTDVFGQRLTATGIHLDPEDLQRTRHRLYAPTPTSRQPSTPRKPPIPRKPSTPRSLPSMPRSAPSLPRALPPTPRTLPSAPRGTPTIPRSAHPAPRGTPPIPHGTHTAPSDTPSMPRGAHSVPQGTRPVPHDTHSAPGDAASRPRGAHSVPRGDPAVPLGAPSVPLGAAPSVPQGVVPSVPRGGSAIGSHPAKHPASRTAPRASRTSADGKPHPGAGRGISPGDTAPAAPHQPTQVKPPLASGQGIPGTRPPTSPPGTAPRRSTASGNSTSEAPTYEAGQATAPRTETSTTDPIAPGPGTTTPGRPASGTSASDPTVPDRTPSVSDPTVSGGTPSMSDPTVSGGTPSMSDPGNPGVRTSGSGFLESGGAGTRVLEAEVPHPTADRAPFTALPSTRPFIC</sequence>
<dbReference type="InterPro" id="IPR049818">
    <property type="entry name" value="Expansin_EXLX1-like"/>
</dbReference>
<comment type="caution">
    <text evidence="3">The sequence shown here is derived from an EMBL/GenBank/DDBJ whole genome shotgun (WGS) entry which is preliminary data.</text>
</comment>
<organism evidence="3 4">
    <name type="scientific">Sphaerisporangium corydalis</name>
    <dbReference type="NCBI Taxonomy" id="1441875"/>
    <lineage>
        <taxon>Bacteria</taxon>
        <taxon>Bacillati</taxon>
        <taxon>Actinomycetota</taxon>
        <taxon>Actinomycetes</taxon>
        <taxon>Streptosporangiales</taxon>
        <taxon>Streptosporangiaceae</taxon>
        <taxon>Sphaerisporangium</taxon>
    </lineage>
</organism>
<protein>
    <submittedName>
        <fullName evidence="3">Expansin EXLX1 family cellulose-binding protein</fullName>
    </submittedName>
</protein>
<accession>A0ABV9EPW9</accession>